<organism evidence="1 2">
    <name type="scientific">Corchorus capsularis</name>
    <name type="common">Jute</name>
    <dbReference type="NCBI Taxonomy" id="210143"/>
    <lineage>
        <taxon>Eukaryota</taxon>
        <taxon>Viridiplantae</taxon>
        <taxon>Streptophyta</taxon>
        <taxon>Embryophyta</taxon>
        <taxon>Tracheophyta</taxon>
        <taxon>Spermatophyta</taxon>
        <taxon>Magnoliopsida</taxon>
        <taxon>eudicotyledons</taxon>
        <taxon>Gunneridae</taxon>
        <taxon>Pentapetalae</taxon>
        <taxon>rosids</taxon>
        <taxon>malvids</taxon>
        <taxon>Malvales</taxon>
        <taxon>Malvaceae</taxon>
        <taxon>Grewioideae</taxon>
        <taxon>Apeibeae</taxon>
        <taxon>Corchorus</taxon>
    </lineage>
</organism>
<accession>A0A1R3FX71</accession>
<gene>
    <name evidence="1" type="ORF">CCACVL1_30432</name>
</gene>
<dbReference type="AlphaFoldDB" id="A0A1R3FX71"/>
<evidence type="ECO:0000313" key="1">
    <source>
        <dbReference type="EMBL" id="OMO50442.1"/>
    </source>
</evidence>
<evidence type="ECO:0000313" key="2">
    <source>
        <dbReference type="Proteomes" id="UP000188268"/>
    </source>
</evidence>
<proteinExistence type="predicted"/>
<dbReference type="EMBL" id="AWWV01016160">
    <property type="protein sequence ID" value="OMO50442.1"/>
    <property type="molecule type" value="Genomic_DNA"/>
</dbReference>
<protein>
    <submittedName>
        <fullName evidence="1">Uncharacterized protein</fullName>
    </submittedName>
</protein>
<keyword evidence="2" id="KW-1185">Reference proteome</keyword>
<comment type="caution">
    <text evidence="1">The sequence shown here is derived from an EMBL/GenBank/DDBJ whole genome shotgun (WGS) entry which is preliminary data.</text>
</comment>
<dbReference type="Gramene" id="OMO50442">
    <property type="protein sequence ID" value="OMO50442"/>
    <property type="gene ID" value="CCACVL1_30432"/>
</dbReference>
<reference evidence="1 2" key="1">
    <citation type="submission" date="2013-09" db="EMBL/GenBank/DDBJ databases">
        <title>Corchorus capsularis genome sequencing.</title>
        <authorList>
            <person name="Alam M."/>
            <person name="Haque M.S."/>
            <person name="Islam M.S."/>
            <person name="Emdad E.M."/>
            <person name="Islam M.M."/>
            <person name="Ahmed B."/>
            <person name="Halim A."/>
            <person name="Hossen Q.M.M."/>
            <person name="Hossain M.Z."/>
            <person name="Ahmed R."/>
            <person name="Khan M.M."/>
            <person name="Islam R."/>
            <person name="Rashid M.M."/>
            <person name="Khan S.A."/>
            <person name="Rahman M.S."/>
            <person name="Alam M."/>
        </authorList>
    </citation>
    <scope>NUCLEOTIDE SEQUENCE [LARGE SCALE GENOMIC DNA]</scope>
    <source>
        <strain evidence="2">cv. CVL-1</strain>
        <tissue evidence="1">Whole seedling</tissue>
    </source>
</reference>
<sequence length="27" mass="3096">MAVVFEGFSNRWVLLSWLLQAAKLKST</sequence>
<dbReference type="Proteomes" id="UP000188268">
    <property type="component" value="Unassembled WGS sequence"/>
</dbReference>
<name>A0A1R3FX71_COCAP</name>